<dbReference type="Pfam" id="PF14543">
    <property type="entry name" value="TAXi_N"/>
    <property type="match status" value="1"/>
</dbReference>
<dbReference type="Gene3D" id="2.40.70.10">
    <property type="entry name" value="Acid Proteases"/>
    <property type="match status" value="2"/>
</dbReference>
<dbReference type="Proteomes" id="UP001419268">
    <property type="component" value="Unassembled WGS sequence"/>
</dbReference>
<evidence type="ECO:0000256" key="3">
    <source>
        <dbReference type="ARBA" id="ARBA00022750"/>
    </source>
</evidence>
<dbReference type="PROSITE" id="PS51767">
    <property type="entry name" value="PEPTIDASE_A1"/>
    <property type="match status" value="1"/>
</dbReference>
<evidence type="ECO:0000259" key="7">
    <source>
        <dbReference type="PROSITE" id="PS51767"/>
    </source>
</evidence>
<proteinExistence type="inferred from homology"/>
<accession>A0AAP0INQ7</accession>
<comment type="caution">
    <text evidence="8">The sequence shown here is derived from an EMBL/GenBank/DDBJ whole genome shotgun (WGS) entry which is preliminary data.</text>
</comment>
<name>A0AAP0INQ7_9MAGN</name>
<dbReference type="PANTHER" id="PTHR13683:SF316">
    <property type="entry name" value="ASPARTYL PROTEASE APCB1"/>
    <property type="match status" value="1"/>
</dbReference>
<dbReference type="InterPro" id="IPR001969">
    <property type="entry name" value="Aspartic_peptidase_AS"/>
</dbReference>
<protein>
    <recommendedName>
        <fullName evidence="7">Peptidase A1 domain-containing protein</fullName>
    </recommendedName>
</protein>
<evidence type="ECO:0000256" key="2">
    <source>
        <dbReference type="ARBA" id="ARBA00022670"/>
    </source>
</evidence>
<dbReference type="InterPro" id="IPR032861">
    <property type="entry name" value="TAXi_N"/>
</dbReference>
<sequence length="417" mass="46225">MGRIVQRVSDGVEGQKGVGGVMDKFTSSPIFPVRGNVYPDGLYYISLPIGNPPRPYYLDMDTGSDLTWIQCDAPCASCSKGPNPLYKPTRRNIVPSKDLLCAEVQDEKPGYCVSESCQECVYEIEYADNSSSRGFLVKDKLQQMIDDGNLLNSDFIFGCAYHQKGDLSLSPARTDGILGLSKAKISLTSQLAGQGITRNVVGHCITNDKDSLGYMFLGDDFVPQWGMTWVPMLNCSSISFYQLKIVKINYGKLSLGPSDIDRTQVVFDTGSSYTYFPKEAYSSLISSLESFLGGGLTLDESDPTLPVCWRANLPIRDLEDAKSFFKPLTLHFEKKWWILQRTLQIPPEGYLVLSDKGNVCLGILDGSEVHDGSTIIIGDISLRGWLVVYDNVDQRIGWSRSDCTKPQNYDADSLAFF</sequence>
<keyword evidence="9" id="KW-1185">Reference proteome</keyword>
<keyword evidence="2 6" id="KW-0645">Protease</keyword>
<evidence type="ECO:0000313" key="8">
    <source>
        <dbReference type="EMBL" id="KAK9118470.1"/>
    </source>
</evidence>
<keyword evidence="4 6" id="KW-0378">Hydrolase</keyword>
<feature type="active site" evidence="5">
    <location>
        <position position="268"/>
    </location>
</feature>
<comment type="similarity">
    <text evidence="1 6">Belongs to the peptidase A1 family.</text>
</comment>
<keyword evidence="3 6" id="KW-0064">Aspartyl protease</keyword>
<reference evidence="8 9" key="1">
    <citation type="submission" date="2024-01" db="EMBL/GenBank/DDBJ databases">
        <title>Genome assemblies of Stephania.</title>
        <authorList>
            <person name="Yang L."/>
        </authorList>
    </citation>
    <scope>NUCLEOTIDE SEQUENCE [LARGE SCALE GENOMIC DNA]</scope>
    <source>
        <strain evidence="8">JXDWG</strain>
        <tissue evidence="8">Leaf</tissue>
    </source>
</reference>
<dbReference type="FunFam" id="2.40.70.10:FF:000015">
    <property type="entry name" value="Aspartyl protease family protein"/>
    <property type="match status" value="1"/>
</dbReference>
<dbReference type="GO" id="GO:0006508">
    <property type="term" value="P:proteolysis"/>
    <property type="evidence" value="ECO:0007669"/>
    <property type="project" value="UniProtKB-KW"/>
</dbReference>
<dbReference type="GO" id="GO:0004190">
    <property type="term" value="F:aspartic-type endopeptidase activity"/>
    <property type="evidence" value="ECO:0007669"/>
    <property type="project" value="UniProtKB-KW"/>
</dbReference>
<evidence type="ECO:0000256" key="4">
    <source>
        <dbReference type="ARBA" id="ARBA00022801"/>
    </source>
</evidence>
<dbReference type="InterPro" id="IPR001461">
    <property type="entry name" value="Aspartic_peptidase_A1"/>
</dbReference>
<dbReference type="PRINTS" id="PR00792">
    <property type="entry name" value="PEPSIN"/>
</dbReference>
<evidence type="ECO:0000256" key="6">
    <source>
        <dbReference type="RuleBase" id="RU000454"/>
    </source>
</evidence>
<feature type="domain" description="Peptidase A1" evidence="7">
    <location>
        <begin position="43"/>
        <end position="399"/>
    </location>
</feature>
<gene>
    <name evidence="8" type="ORF">Scep_016563</name>
</gene>
<feature type="active site" evidence="5">
    <location>
        <position position="61"/>
    </location>
</feature>
<dbReference type="EMBL" id="JBBNAG010000007">
    <property type="protein sequence ID" value="KAK9118470.1"/>
    <property type="molecule type" value="Genomic_DNA"/>
</dbReference>
<dbReference type="PROSITE" id="PS00141">
    <property type="entry name" value="ASP_PROTEASE"/>
    <property type="match status" value="1"/>
</dbReference>
<dbReference type="InterPro" id="IPR021109">
    <property type="entry name" value="Peptidase_aspartic_dom_sf"/>
</dbReference>
<dbReference type="Pfam" id="PF14541">
    <property type="entry name" value="TAXi_C"/>
    <property type="match status" value="1"/>
</dbReference>
<dbReference type="InterPro" id="IPR032799">
    <property type="entry name" value="TAXi_C"/>
</dbReference>
<dbReference type="SUPFAM" id="SSF50630">
    <property type="entry name" value="Acid proteases"/>
    <property type="match status" value="1"/>
</dbReference>
<dbReference type="AlphaFoldDB" id="A0AAP0INQ7"/>
<dbReference type="PANTHER" id="PTHR13683">
    <property type="entry name" value="ASPARTYL PROTEASES"/>
    <property type="match status" value="1"/>
</dbReference>
<organism evidence="8 9">
    <name type="scientific">Stephania cephalantha</name>
    <dbReference type="NCBI Taxonomy" id="152367"/>
    <lineage>
        <taxon>Eukaryota</taxon>
        <taxon>Viridiplantae</taxon>
        <taxon>Streptophyta</taxon>
        <taxon>Embryophyta</taxon>
        <taxon>Tracheophyta</taxon>
        <taxon>Spermatophyta</taxon>
        <taxon>Magnoliopsida</taxon>
        <taxon>Ranunculales</taxon>
        <taxon>Menispermaceae</taxon>
        <taxon>Menispermoideae</taxon>
        <taxon>Cissampelideae</taxon>
        <taxon>Stephania</taxon>
    </lineage>
</organism>
<evidence type="ECO:0000256" key="1">
    <source>
        <dbReference type="ARBA" id="ARBA00007447"/>
    </source>
</evidence>
<evidence type="ECO:0000256" key="5">
    <source>
        <dbReference type="PIRSR" id="PIRSR601461-1"/>
    </source>
</evidence>
<dbReference type="InterPro" id="IPR033121">
    <property type="entry name" value="PEPTIDASE_A1"/>
</dbReference>
<evidence type="ECO:0000313" key="9">
    <source>
        <dbReference type="Proteomes" id="UP001419268"/>
    </source>
</evidence>